<feature type="region of interest" description="Disordered" evidence="1">
    <location>
        <begin position="79"/>
        <end position="101"/>
    </location>
</feature>
<feature type="region of interest" description="Disordered" evidence="1">
    <location>
        <begin position="1"/>
        <end position="25"/>
    </location>
</feature>
<feature type="region of interest" description="Disordered" evidence="1">
    <location>
        <begin position="135"/>
        <end position="179"/>
    </location>
</feature>
<accession>A0A5M9JK80</accession>
<evidence type="ECO:0000313" key="2">
    <source>
        <dbReference type="EMBL" id="KAA8568146.1"/>
    </source>
</evidence>
<proteinExistence type="predicted"/>
<name>A0A5M9JK80_MONFR</name>
<gene>
    <name evidence="2" type="ORF">EYC84_008544</name>
</gene>
<sequence>MPKQDQHRVEAVPIKRTSSPMDQPATFLPTAQYSSNDIEIKQSPSSIPGNHPIEQTRSCEVSGFMSANQIAEKEAQIRTSETLTSGDQIHSRPRMINPATRGMSIQKTAKRTLHALAPTVNQMGPPAAIFGGLGSVGNTTNNTSAKSVGDSRYETGGKGPWSRESFDLFGSWRPPVQQS</sequence>
<evidence type="ECO:0000256" key="1">
    <source>
        <dbReference type="SAM" id="MobiDB-lite"/>
    </source>
</evidence>
<organism evidence="2 3">
    <name type="scientific">Monilinia fructicola</name>
    <name type="common">Brown rot fungus</name>
    <name type="synonym">Ciboria fructicola</name>
    <dbReference type="NCBI Taxonomy" id="38448"/>
    <lineage>
        <taxon>Eukaryota</taxon>
        <taxon>Fungi</taxon>
        <taxon>Dikarya</taxon>
        <taxon>Ascomycota</taxon>
        <taxon>Pezizomycotina</taxon>
        <taxon>Leotiomycetes</taxon>
        <taxon>Helotiales</taxon>
        <taxon>Sclerotiniaceae</taxon>
        <taxon>Monilinia</taxon>
    </lineage>
</organism>
<feature type="compositionally biased region" description="Polar residues" evidence="1">
    <location>
        <begin position="136"/>
        <end position="146"/>
    </location>
</feature>
<feature type="compositionally biased region" description="Basic and acidic residues" evidence="1">
    <location>
        <begin position="1"/>
        <end position="10"/>
    </location>
</feature>
<keyword evidence="3" id="KW-1185">Reference proteome</keyword>
<evidence type="ECO:0000313" key="3">
    <source>
        <dbReference type="Proteomes" id="UP000322873"/>
    </source>
</evidence>
<reference evidence="2 3" key="1">
    <citation type="submission" date="2019-06" db="EMBL/GenBank/DDBJ databases">
        <title>Genome Sequence of the Brown Rot Fungal Pathogen Monilinia fructicola.</title>
        <authorList>
            <person name="De Miccolis Angelini R.M."/>
            <person name="Landi L."/>
            <person name="Abate D."/>
            <person name="Pollastro S."/>
            <person name="Romanazzi G."/>
            <person name="Faretra F."/>
        </authorList>
    </citation>
    <scope>NUCLEOTIDE SEQUENCE [LARGE SCALE GENOMIC DNA]</scope>
    <source>
        <strain evidence="2 3">Mfrc123</strain>
    </source>
</reference>
<protein>
    <submittedName>
        <fullName evidence="2">Uncharacterized protein</fullName>
    </submittedName>
</protein>
<comment type="caution">
    <text evidence="2">The sequence shown here is derived from an EMBL/GenBank/DDBJ whole genome shotgun (WGS) entry which is preliminary data.</text>
</comment>
<dbReference type="Proteomes" id="UP000322873">
    <property type="component" value="Unassembled WGS sequence"/>
</dbReference>
<dbReference type="EMBL" id="VICG01000010">
    <property type="protein sequence ID" value="KAA8568146.1"/>
    <property type="molecule type" value="Genomic_DNA"/>
</dbReference>
<feature type="compositionally biased region" description="Polar residues" evidence="1">
    <location>
        <begin position="79"/>
        <end position="88"/>
    </location>
</feature>
<dbReference type="AlphaFoldDB" id="A0A5M9JK80"/>
<dbReference type="VEuPathDB" id="FungiDB:MFRU_034g00090"/>